<dbReference type="PROSITE" id="PS50801">
    <property type="entry name" value="STAS"/>
    <property type="match status" value="1"/>
</dbReference>
<reference evidence="4 5" key="1">
    <citation type="submission" date="2019-05" db="EMBL/GenBank/DDBJ databases">
        <title>Genome sequence of Cellulomonas hominis strain CS1.</title>
        <authorList>
            <person name="Belmont J."/>
            <person name="Maclea K.S."/>
        </authorList>
    </citation>
    <scope>NUCLEOTIDE SEQUENCE [LARGE SCALE GENOMIC DNA]</scope>
    <source>
        <strain evidence="4 5">CS1</strain>
    </source>
</reference>
<sequence length="111" mass="11477">MELTTERSGDAAVLRVHGRLTMAAAGELKAAVDREVADGRTLVVVDLSDTAFLDSSGLGALVGGLRTARAAGGDLRIAGVGQQVRTVLELTTMDRVLRPYATVEDAVGAGR</sequence>
<dbReference type="GO" id="GO:0043856">
    <property type="term" value="F:anti-sigma factor antagonist activity"/>
    <property type="evidence" value="ECO:0007669"/>
    <property type="project" value="InterPro"/>
</dbReference>
<organism evidence="4 5">
    <name type="scientific">Cellulomonas hominis</name>
    <dbReference type="NCBI Taxonomy" id="156981"/>
    <lineage>
        <taxon>Bacteria</taxon>
        <taxon>Bacillati</taxon>
        <taxon>Actinomycetota</taxon>
        <taxon>Actinomycetes</taxon>
        <taxon>Micrococcales</taxon>
        <taxon>Cellulomonadaceae</taxon>
        <taxon>Cellulomonas</taxon>
    </lineage>
</organism>
<dbReference type="InterPro" id="IPR002645">
    <property type="entry name" value="STAS_dom"/>
</dbReference>
<comment type="similarity">
    <text evidence="1 2">Belongs to the anti-sigma-factor antagonist family.</text>
</comment>
<protein>
    <recommendedName>
        <fullName evidence="2">Anti-sigma factor antagonist</fullName>
    </recommendedName>
</protein>
<dbReference type="PANTHER" id="PTHR33495:SF2">
    <property type="entry name" value="ANTI-SIGMA FACTOR ANTAGONIST TM_1081-RELATED"/>
    <property type="match status" value="1"/>
</dbReference>
<feature type="domain" description="STAS" evidence="3">
    <location>
        <begin position="1"/>
        <end position="110"/>
    </location>
</feature>
<dbReference type="Pfam" id="PF01740">
    <property type="entry name" value="STAS"/>
    <property type="match status" value="1"/>
</dbReference>
<proteinExistence type="inferred from homology"/>
<evidence type="ECO:0000313" key="4">
    <source>
        <dbReference type="EMBL" id="TKR22634.1"/>
    </source>
</evidence>
<dbReference type="InterPro" id="IPR003658">
    <property type="entry name" value="Anti-sigma_ant"/>
</dbReference>
<dbReference type="Gene3D" id="3.30.750.24">
    <property type="entry name" value="STAS domain"/>
    <property type="match status" value="1"/>
</dbReference>
<comment type="caution">
    <text evidence="4">The sequence shown here is derived from an EMBL/GenBank/DDBJ whole genome shotgun (WGS) entry which is preliminary data.</text>
</comment>
<evidence type="ECO:0000256" key="1">
    <source>
        <dbReference type="ARBA" id="ARBA00009013"/>
    </source>
</evidence>
<dbReference type="SUPFAM" id="SSF52091">
    <property type="entry name" value="SpoIIaa-like"/>
    <property type="match status" value="1"/>
</dbReference>
<evidence type="ECO:0000259" key="3">
    <source>
        <dbReference type="PROSITE" id="PS50801"/>
    </source>
</evidence>
<dbReference type="EMBL" id="SZYE01000158">
    <property type="protein sequence ID" value="TKR22634.1"/>
    <property type="molecule type" value="Genomic_DNA"/>
</dbReference>
<name>A0A7Z8JXQ0_9CELL</name>
<evidence type="ECO:0000313" key="5">
    <source>
        <dbReference type="Proteomes" id="UP000308121"/>
    </source>
</evidence>
<dbReference type="OrthoDB" id="9793697at2"/>
<accession>A0A7Z8JXQ0</accession>
<dbReference type="Proteomes" id="UP000308121">
    <property type="component" value="Unassembled WGS sequence"/>
</dbReference>
<dbReference type="NCBIfam" id="TIGR00377">
    <property type="entry name" value="ant_ant_sig"/>
    <property type="match status" value="1"/>
</dbReference>
<dbReference type="PANTHER" id="PTHR33495">
    <property type="entry name" value="ANTI-SIGMA FACTOR ANTAGONIST TM_1081-RELATED-RELATED"/>
    <property type="match status" value="1"/>
</dbReference>
<evidence type="ECO:0000256" key="2">
    <source>
        <dbReference type="RuleBase" id="RU003749"/>
    </source>
</evidence>
<dbReference type="AlphaFoldDB" id="A0A7Z8JXQ0"/>
<dbReference type="CDD" id="cd07043">
    <property type="entry name" value="STAS_anti-anti-sigma_factors"/>
    <property type="match status" value="1"/>
</dbReference>
<dbReference type="InterPro" id="IPR036513">
    <property type="entry name" value="STAS_dom_sf"/>
</dbReference>
<dbReference type="RefSeq" id="WP_154730538.1">
    <property type="nucleotide sequence ID" value="NZ_SZYE01000158.1"/>
</dbReference>
<gene>
    <name evidence="4" type="ORF">FA014_15400</name>
</gene>